<name>A0A9J7X666_CYPCA</name>
<dbReference type="InterPro" id="IPR011017">
    <property type="entry name" value="TRASH_dom"/>
</dbReference>
<evidence type="ECO:0000313" key="11">
    <source>
        <dbReference type="Proteomes" id="UP001108240"/>
    </source>
</evidence>
<feature type="domain" description="TRASH" evidence="9">
    <location>
        <begin position="264"/>
        <end position="300"/>
    </location>
</feature>
<evidence type="ECO:0000256" key="4">
    <source>
        <dbReference type="ARBA" id="ARBA00022737"/>
    </source>
</evidence>
<dbReference type="Ensembl" id="ENSCCRT00000196288.1">
    <property type="protein sequence ID" value="ENSCCRP00000102814.1"/>
    <property type="gene ID" value="ENSCCRG00000021169.2"/>
</dbReference>
<feature type="region of interest" description="Disordered" evidence="8">
    <location>
        <begin position="876"/>
        <end position="1022"/>
    </location>
</feature>
<feature type="compositionally biased region" description="Pro residues" evidence="8">
    <location>
        <begin position="498"/>
        <end position="507"/>
    </location>
</feature>
<feature type="region of interest" description="Disordered" evidence="8">
    <location>
        <begin position="234"/>
        <end position="255"/>
    </location>
</feature>
<keyword evidence="3" id="KW-0479">Metal-binding</keyword>
<feature type="domain" description="TRASH" evidence="9">
    <location>
        <begin position="548"/>
        <end position="584"/>
    </location>
</feature>
<feature type="compositionally biased region" description="Low complexity" evidence="8">
    <location>
        <begin position="508"/>
        <end position="524"/>
    </location>
</feature>
<dbReference type="PANTHER" id="PTHR45736">
    <property type="entry name" value="ZINC FINGER MYM-TYPE PROTEIN"/>
    <property type="match status" value="1"/>
</dbReference>
<evidence type="ECO:0000256" key="2">
    <source>
        <dbReference type="ARBA" id="ARBA00022553"/>
    </source>
</evidence>
<evidence type="ECO:0000313" key="10">
    <source>
        <dbReference type="Ensembl" id="ENSCCRP00000102814.1"/>
    </source>
</evidence>
<feature type="domain" description="TRASH" evidence="9">
    <location>
        <begin position="633"/>
        <end position="671"/>
    </location>
</feature>
<evidence type="ECO:0000256" key="7">
    <source>
        <dbReference type="ARBA" id="ARBA00022843"/>
    </source>
</evidence>
<feature type="region of interest" description="Disordered" evidence="8">
    <location>
        <begin position="1"/>
        <end position="134"/>
    </location>
</feature>
<feature type="compositionally biased region" description="Basic and acidic residues" evidence="8">
    <location>
        <begin position="1"/>
        <end position="11"/>
    </location>
</feature>
<feature type="domain" description="TRASH" evidence="9">
    <location>
        <begin position="364"/>
        <end position="399"/>
    </location>
</feature>
<feature type="compositionally biased region" description="Polar residues" evidence="8">
    <location>
        <begin position="526"/>
        <end position="542"/>
    </location>
</feature>
<keyword evidence="6" id="KW-0862">Zinc</keyword>
<dbReference type="InterPro" id="IPR021893">
    <property type="entry name" value="ZMYM2-like_C"/>
</dbReference>
<dbReference type="Pfam" id="PF25561">
    <property type="entry name" value="QRICH1"/>
    <property type="match status" value="1"/>
</dbReference>
<feature type="region of interest" description="Disordered" evidence="8">
    <location>
        <begin position="479"/>
        <end position="542"/>
    </location>
</feature>
<dbReference type="Pfam" id="PF06467">
    <property type="entry name" value="zf-FCS"/>
    <property type="match status" value="3"/>
</dbReference>
<dbReference type="Pfam" id="PF12012">
    <property type="entry name" value="DUF3504"/>
    <property type="match status" value="1"/>
</dbReference>
<feature type="compositionally biased region" description="Polar residues" evidence="8">
    <location>
        <begin position="12"/>
        <end position="22"/>
    </location>
</feature>
<dbReference type="GO" id="GO:0008270">
    <property type="term" value="F:zinc ion binding"/>
    <property type="evidence" value="ECO:0007669"/>
    <property type="project" value="UniProtKB-KW"/>
</dbReference>
<feature type="domain" description="TRASH" evidence="9">
    <location>
        <begin position="590"/>
        <end position="625"/>
    </location>
</feature>
<feature type="domain" description="TRASH" evidence="9">
    <location>
        <begin position="313"/>
        <end position="353"/>
    </location>
</feature>
<evidence type="ECO:0000256" key="5">
    <source>
        <dbReference type="ARBA" id="ARBA00022771"/>
    </source>
</evidence>
<feature type="compositionally biased region" description="Basic and acidic residues" evidence="8">
    <location>
        <begin position="53"/>
        <end position="65"/>
    </location>
</feature>
<dbReference type="InterPro" id="IPR010507">
    <property type="entry name" value="Znf_MYM"/>
</dbReference>
<evidence type="ECO:0000256" key="6">
    <source>
        <dbReference type="ARBA" id="ARBA00022833"/>
    </source>
</evidence>
<feature type="compositionally biased region" description="Low complexity" evidence="8">
    <location>
        <begin position="72"/>
        <end position="82"/>
    </location>
</feature>
<evidence type="ECO:0000256" key="3">
    <source>
        <dbReference type="ARBA" id="ARBA00022723"/>
    </source>
</evidence>
<dbReference type="SMART" id="SM00746">
    <property type="entry name" value="TRASH"/>
    <property type="match status" value="8"/>
</dbReference>
<feature type="domain" description="TRASH" evidence="9">
    <location>
        <begin position="406"/>
        <end position="443"/>
    </location>
</feature>
<keyword evidence="5" id="KW-0863">Zinc-finger</keyword>
<feature type="domain" description="TRASH" evidence="9">
    <location>
        <begin position="677"/>
        <end position="712"/>
    </location>
</feature>
<reference evidence="10" key="2">
    <citation type="submission" date="2025-09" db="UniProtKB">
        <authorList>
            <consortium name="Ensembl"/>
        </authorList>
    </citation>
    <scope>IDENTIFICATION</scope>
</reference>
<dbReference type="PANTHER" id="PTHR45736:SF5">
    <property type="entry name" value="ZINC FINGER MYM-TYPE PROTEIN 4"/>
    <property type="match status" value="1"/>
</dbReference>
<keyword evidence="1" id="KW-1017">Isopeptide bond</keyword>
<keyword evidence="11" id="KW-1185">Reference proteome</keyword>
<accession>A0A9J7X666</accession>
<organism evidence="10 11">
    <name type="scientific">Cyprinus carpio carpio</name>
    <dbReference type="NCBI Taxonomy" id="630221"/>
    <lineage>
        <taxon>Eukaryota</taxon>
        <taxon>Metazoa</taxon>
        <taxon>Chordata</taxon>
        <taxon>Craniata</taxon>
        <taxon>Vertebrata</taxon>
        <taxon>Euteleostomi</taxon>
        <taxon>Actinopterygii</taxon>
        <taxon>Neopterygii</taxon>
        <taxon>Teleostei</taxon>
        <taxon>Ostariophysi</taxon>
        <taxon>Cypriniformes</taxon>
        <taxon>Cyprinidae</taxon>
        <taxon>Cyprininae</taxon>
        <taxon>Cyprinus</taxon>
    </lineage>
</organism>
<evidence type="ECO:0000256" key="8">
    <source>
        <dbReference type="SAM" id="MobiDB-lite"/>
    </source>
</evidence>
<protein>
    <submittedName>
        <fullName evidence="10">Si:ch211-266o15.1</fullName>
    </submittedName>
</protein>
<sequence>MDKSSELEIKTSADQGESSSGQPVDDELDGLPVFGTDEDDWEIDSSFAQKALEQMERNSDDKNESQDGVPTSENSSSINGSSEMDEERAKVSEDTPLQSEPPSECTDRETSYSPVIRIKDEPIDEEYDKALMPQSDMSRIKQELDGSENNENEASSASDELRISSVFSVSGNSSDAVSASMAPSHASSFSVMSQNAATLRGTTILLPAQSQTPLQLRLQPKTQMHPRIQTRSRMQPPMMPQTHLQPPPQPPQVHAPPPTVRICCSGCSKVLQKGQTAFQRKGSNQLFCSTVCLTSFSLPSVQFTPIIAPKKTCHLCLKVIVNLKDLITIPVGSMNTLKEFCSQACLSIYKNRYEDATPDLYTQCGVCKLVKEIQHEVTHLGAVHKLCSDVCFARFRSSRNLYMSYCENCGNCTASGNYHLVQIEDSIKKFCCTECISNYKQVPQHNPNELAVLCSSCVGYSWSDSFIFTSLNQIAAPPRPITDHLQPTQTSSSVPAPNHNPPPPFVPPSNQNPVPTYVPTPGVVKSQDTQQQRPIKPPSSSDTVRLMCKQCQNHFSSKPEVFQFKGHAGLFCSRACCDTYKRESSVKALCEYCKIEKVVKDIITYEKQPRSFCCEGCKLLFKHDLAKRHGGQCRVCAYCQNMTHKTIQNFFGGKLEEFCTEECMSLYTVLFYEMGKCHGCKNQGSLKESLVWDGTTRHFCNLSCLLQFCSKCITPHQPASNGTVSNTTTVQAPLSLSKDMPVIGGVVSLASTLPGNTALTGALPTSNASSKNIGEASTQTDAAVAAIPYRRTLKNKALMCRPITEEQGVQCQPEPPIAPILGETVIDENGETVKLVPVPVPIPVPVYIPVPMHLYTQYTPFPMGLPLPVPVPMVIPGSQDSAEQKDTKCSLPAQSSVEDDDVEKGKDKPVSHDQGSTYSGDLESEARSTPFSWADTEDPGVSVKPLVPLTELGKPVAAPTTSLSSEQPDLENDFPRSSADPGSAKENRLVLTLKRRKRGRDSHPPRKRGRKRSGTDTPAGVWLSSSSSKLNQMYGVKAWASWVRMKAGQSEQEQQSRGPMTVKEDLLQCTSADLSYGLCRFIKEVRRPNGEPYEPDSIYYLCLGIQQCLLENERLENIFTDSLYSQFISDITTLLKDWGNMLPPGGYIHSRVEEEYLWECKQLGALSPIVLLNTLLFFGAKLLNLKTAEEHRRLAFSNVSHCSKTTKNGMTAYLRFRLPGKEEEKDKKAPAGKRRREEETVEEEFLEMPENVENPLRCPVRLYEFYLSKCSNSVKQRPDLFYLQPEASCHPSSPVWYSAQPLDSIMMESMLTRILAIRDIHLDSKHQQKDLDSSDEESS</sequence>
<keyword evidence="7" id="KW-0832">Ubl conjugation</keyword>
<reference evidence="10" key="1">
    <citation type="submission" date="2025-08" db="UniProtKB">
        <authorList>
            <consortium name="Ensembl"/>
        </authorList>
    </citation>
    <scope>IDENTIFICATION</scope>
</reference>
<dbReference type="Proteomes" id="UP001108240">
    <property type="component" value="Unplaced"/>
</dbReference>
<feature type="compositionally biased region" description="Basic residues" evidence="8">
    <location>
        <begin position="993"/>
        <end position="1012"/>
    </location>
</feature>
<dbReference type="InterPro" id="IPR057926">
    <property type="entry name" value="QRICH1_dom"/>
</dbReference>
<keyword evidence="2" id="KW-0597">Phosphoprotein</keyword>
<dbReference type="GeneTree" id="ENSGT00940000166933"/>
<dbReference type="InterPro" id="IPR051284">
    <property type="entry name" value="ZnF_MYMT-QRICH1"/>
</dbReference>
<keyword evidence="4" id="KW-0677">Repeat</keyword>
<feature type="compositionally biased region" description="Pro residues" evidence="8">
    <location>
        <begin position="245"/>
        <end position="255"/>
    </location>
</feature>
<dbReference type="SUPFAM" id="SSF57716">
    <property type="entry name" value="Glucocorticoid receptor-like (DNA-binding domain)"/>
    <property type="match status" value="1"/>
</dbReference>
<evidence type="ECO:0000256" key="1">
    <source>
        <dbReference type="ARBA" id="ARBA00022499"/>
    </source>
</evidence>
<proteinExistence type="predicted"/>
<evidence type="ECO:0000259" key="9">
    <source>
        <dbReference type="SMART" id="SM00746"/>
    </source>
</evidence>